<keyword evidence="3 5" id="KW-0816">Tricarboxylic acid cycle</keyword>
<evidence type="ECO:0000256" key="2">
    <source>
        <dbReference type="ARBA" id="ARBA00022490"/>
    </source>
</evidence>
<dbReference type="HAMAP" id="MF_00743">
    <property type="entry name" value="FumaraseC"/>
    <property type="match status" value="1"/>
</dbReference>
<evidence type="ECO:0000313" key="9">
    <source>
        <dbReference type="Proteomes" id="UP001235720"/>
    </source>
</evidence>
<dbReference type="EMBL" id="JAUCMM010000001">
    <property type="protein sequence ID" value="MDM7887181.1"/>
    <property type="molecule type" value="Genomic_DNA"/>
</dbReference>
<dbReference type="PANTHER" id="PTHR11444">
    <property type="entry name" value="ASPARTATEAMMONIA/ARGININOSUCCINATE/ADENYLOSUCCINATE LYASE"/>
    <property type="match status" value="1"/>
</dbReference>
<dbReference type="EC" id="4.2.1.2" evidence="5"/>
<dbReference type="GO" id="GO:0004333">
    <property type="term" value="F:fumarate hydratase activity"/>
    <property type="evidence" value="ECO:0007669"/>
    <property type="project" value="UniProtKB-EC"/>
</dbReference>
<dbReference type="Gene3D" id="1.10.275.10">
    <property type="entry name" value="Fumarase/aspartase (N-terminal domain)"/>
    <property type="match status" value="1"/>
</dbReference>
<comment type="similarity">
    <text evidence="1 5">Belongs to the class-II fumarase/aspartase family. Fumarase subfamily.</text>
</comment>
<evidence type="ECO:0000256" key="4">
    <source>
        <dbReference type="ARBA" id="ARBA00023239"/>
    </source>
</evidence>
<dbReference type="SUPFAM" id="SSF48557">
    <property type="entry name" value="L-aspartase-like"/>
    <property type="match status" value="1"/>
</dbReference>
<evidence type="ECO:0000256" key="3">
    <source>
        <dbReference type="ARBA" id="ARBA00022532"/>
    </source>
</evidence>
<feature type="active site" description="Proton donor/acceptor" evidence="5">
    <location>
        <position position="196"/>
    </location>
</feature>
<comment type="catalytic activity">
    <reaction evidence="5">
        <text>(S)-malate = fumarate + H2O</text>
        <dbReference type="Rhea" id="RHEA:12460"/>
        <dbReference type="ChEBI" id="CHEBI:15377"/>
        <dbReference type="ChEBI" id="CHEBI:15589"/>
        <dbReference type="ChEBI" id="CHEBI:29806"/>
        <dbReference type="EC" id="4.2.1.2"/>
    </reaction>
</comment>
<dbReference type="InterPro" id="IPR000362">
    <property type="entry name" value="Fumarate_lyase_fam"/>
</dbReference>
<dbReference type="Gene3D" id="1.20.200.10">
    <property type="entry name" value="Fumarase/aspartase (Central domain)"/>
    <property type="match status" value="1"/>
</dbReference>
<feature type="binding site" evidence="5">
    <location>
        <position position="195"/>
    </location>
    <ligand>
        <name>substrate</name>
    </ligand>
</feature>
<feature type="binding site" evidence="5">
    <location>
        <begin position="112"/>
        <end position="114"/>
    </location>
    <ligand>
        <name>substrate</name>
    </ligand>
</feature>
<keyword evidence="2 5" id="KW-0963">Cytoplasm</keyword>
<dbReference type="RefSeq" id="WP_289468928.1">
    <property type="nucleotide sequence ID" value="NZ_JAUCMM010000001.1"/>
</dbReference>
<dbReference type="InterPro" id="IPR024083">
    <property type="entry name" value="Fumarase/histidase_N"/>
</dbReference>
<evidence type="ECO:0000259" key="7">
    <source>
        <dbReference type="Pfam" id="PF10415"/>
    </source>
</evidence>
<evidence type="ECO:0000313" key="8">
    <source>
        <dbReference type="EMBL" id="MDM7887181.1"/>
    </source>
</evidence>
<protein>
    <recommendedName>
        <fullName evidence="5">Fumarate hydratase class II</fullName>
        <shortName evidence="5">Fumarase C</shortName>
        <ecNumber evidence="5">4.2.1.2</ecNumber>
    </recommendedName>
    <alternativeName>
        <fullName evidence="5">Aerobic fumarase</fullName>
    </alternativeName>
    <alternativeName>
        <fullName evidence="5">Iron-independent fumarase</fullName>
    </alternativeName>
</protein>
<comment type="subcellular location">
    <subcellularLocation>
        <location evidence="5">Cytoplasm</location>
    </subcellularLocation>
</comment>
<keyword evidence="4 5" id="KW-0456">Lyase</keyword>
<accession>A0ABT7TC82</accession>
<organism evidence="8 9">
    <name type="scientific">Curtobacterium subtropicum</name>
    <dbReference type="NCBI Taxonomy" id="3055138"/>
    <lineage>
        <taxon>Bacteria</taxon>
        <taxon>Bacillati</taxon>
        <taxon>Actinomycetota</taxon>
        <taxon>Actinomycetes</taxon>
        <taxon>Micrococcales</taxon>
        <taxon>Microbacteriaceae</taxon>
        <taxon>Curtobacterium</taxon>
    </lineage>
</organism>
<dbReference type="InterPro" id="IPR022761">
    <property type="entry name" value="Fumarate_lyase_N"/>
</dbReference>
<name>A0ABT7TC82_9MICO</name>
<evidence type="ECO:0000256" key="5">
    <source>
        <dbReference type="HAMAP-Rule" id="MF_00743"/>
    </source>
</evidence>
<dbReference type="PANTHER" id="PTHR11444:SF22">
    <property type="entry name" value="FUMARATE HYDRATASE CLASS II"/>
    <property type="match status" value="1"/>
</dbReference>
<comment type="pathway">
    <text evidence="5">Carbohydrate metabolism; tricarboxylic acid cycle; (S)-malate from fumarate: step 1/1.</text>
</comment>
<feature type="binding site" evidence="5">
    <location>
        <position position="327"/>
    </location>
    <ligand>
        <name>substrate</name>
    </ligand>
</feature>
<dbReference type="PRINTS" id="PR00149">
    <property type="entry name" value="FUMRATELYASE"/>
</dbReference>
<evidence type="ECO:0000259" key="6">
    <source>
        <dbReference type="Pfam" id="PF00206"/>
    </source>
</evidence>
<feature type="domain" description="Fumarase C C-terminal" evidence="7">
    <location>
        <begin position="416"/>
        <end position="474"/>
    </location>
</feature>
<dbReference type="Gene3D" id="1.10.40.30">
    <property type="entry name" value="Fumarase/aspartase (C-terminal domain)"/>
    <property type="match status" value="1"/>
</dbReference>
<dbReference type="PROSITE" id="PS00163">
    <property type="entry name" value="FUMARATE_LYASES"/>
    <property type="match status" value="1"/>
</dbReference>
<feature type="binding site" description="in site B" evidence="5">
    <location>
        <begin position="137"/>
        <end position="140"/>
    </location>
    <ligand>
        <name>substrate</name>
    </ligand>
</feature>
<dbReference type="InterPro" id="IPR005677">
    <property type="entry name" value="Fum_hydII"/>
</dbReference>
<dbReference type="InterPro" id="IPR018951">
    <property type="entry name" value="Fumarase_C_C"/>
</dbReference>
<feature type="active site" evidence="5">
    <location>
        <position position="326"/>
    </location>
</feature>
<gene>
    <name evidence="5" type="primary">fumC</name>
    <name evidence="8" type="ORF">QUG98_01830</name>
</gene>
<evidence type="ECO:0000256" key="1">
    <source>
        <dbReference type="ARBA" id="ARBA00009084"/>
    </source>
</evidence>
<keyword evidence="9" id="KW-1185">Reference proteome</keyword>
<comment type="function">
    <text evidence="5">Involved in the TCA cycle. Catalyzes the stereospecific interconversion of fumarate to L-malate.</text>
</comment>
<comment type="subunit">
    <text evidence="5">Homotetramer.</text>
</comment>
<dbReference type="InterPro" id="IPR008948">
    <property type="entry name" value="L-Aspartase-like"/>
</dbReference>
<feature type="binding site" evidence="5">
    <location>
        <begin position="332"/>
        <end position="334"/>
    </location>
    <ligand>
        <name>substrate</name>
    </ligand>
</feature>
<dbReference type="Proteomes" id="UP001235720">
    <property type="component" value="Unassembled WGS sequence"/>
</dbReference>
<feature type="site" description="Important for catalytic activity" evidence="5">
    <location>
        <position position="339"/>
    </location>
</feature>
<feature type="binding site" evidence="5">
    <location>
        <begin position="147"/>
        <end position="149"/>
    </location>
    <ligand>
        <name>substrate</name>
    </ligand>
</feature>
<sequence length="476" mass="49706">MTDTTATTATNGAPEGEYRIEHDTMGEVRVPASALYRAQTQRAVENFPISGSGLEPAQIVALARIKRAAAVVNGSLGIVDPAVADAIAQAADAIIGGEHHDQFPVDVYQTGSGTSSNMNMNEVLATLATRIAGTDVHPNDHVNASQSSNDVFPTSVHVAVTEALIRTLVPALEHLAESLEAKATLWADAVKSGRTHLMDATPVTLGQEFGGYARQVRLGIERVRATLPRVAEVPLGGTAVGTGINTPTGFPQQVIARLAEDTGLPITEALDHFEAQGARDALVEASGALKVIAVSLTKINNDLRWMGSGPNTGLGELHIPDLQPGSSIMPGKVNPVIPEATLMVAARVIGNDATVAWAGASGAFELNVAIPVMGTALLESIRLLANSSRVLADKTIDGLQANLERARAFAESSPSIVTPLNRVIGYEAAAKVAKYAVAEGITVREAVVALGHVERGEVTEEQLDSALDVLSMTHPN</sequence>
<dbReference type="Pfam" id="PF10415">
    <property type="entry name" value="FumaraseC_C"/>
    <property type="match status" value="1"/>
</dbReference>
<comment type="caution">
    <text evidence="8">The sequence shown here is derived from an EMBL/GenBank/DDBJ whole genome shotgun (WGS) entry which is preliminary data.</text>
</comment>
<dbReference type="Pfam" id="PF00206">
    <property type="entry name" value="Lyase_1"/>
    <property type="match status" value="1"/>
</dbReference>
<feature type="domain" description="Fumarate lyase N-terminal" evidence="6">
    <location>
        <begin position="26"/>
        <end position="350"/>
    </location>
</feature>
<proteinExistence type="inferred from homology"/>
<dbReference type="InterPro" id="IPR020557">
    <property type="entry name" value="Fumarate_lyase_CS"/>
</dbReference>
<reference evidence="8 9" key="1">
    <citation type="submission" date="2023-06" db="EMBL/GenBank/DDBJ databases">
        <authorList>
            <person name="Feng G."/>
            <person name="Li J."/>
            <person name="Zhu H."/>
        </authorList>
    </citation>
    <scope>NUCLEOTIDE SEQUENCE [LARGE SCALE GENOMIC DNA]</scope>
    <source>
        <strain evidence="8 9">RHCJP20</strain>
    </source>
</reference>
<dbReference type="PRINTS" id="PR00145">
    <property type="entry name" value="ARGSUCLYASE"/>
</dbReference>
<comment type="miscellaneous">
    <text evidence="5">There are 2 substrate-binding sites: the catalytic A site, and the non-catalytic B site that may play a role in the transfer of substrate or product between the active site and the solvent. Alternatively, the B site may bind allosteric effectors.</text>
</comment>
<dbReference type="NCBIfam" id="NF008909">
    <property type="entry name" value="PRK12273.1"/>
    <property type="match status" value="1"/>
</dbReference>